<organism evidence="4">
    <name type="scientific">Cupriavidus taiwanensis</name>
    <dbReference type="NCBI Taxonomy" id="164546"/>
    <lineage>
        <taxon>Bacteria</taxon>
        <taxon>Pseudomonadati</taxon>
        <taxon>Pseudomonadota</taxon>
        <taxon>Betaproteobacteria</taxon>
        <taxon>Burkholderiales</taxon>
        <taxon>Burkholderiaceae</taxon>
        <taxon>Cupriavidus</taxon>
    </lineage>
</organism>
<evidence type="ECO:0000256" key="1">
    <source>
        <dbReference type="ARBA" id="ARBA00022857"/>
    </source>
</evidence>
<feature type="domain" description="Enoyl reductase (ER)" evidence="3">
    <location>
        <begin position="12"/>
        <end position="324"/>
    </location>
</feature>
<reference evidence="4" key="1">
    <citation type="submission" date="2018-01" db="EMBL/GenBank/DDBJ databases">
        <authorList>
            <person name="Clerissi C."/>
        </authorList>
    </citation>
    <scope>NUCLEOTIDE SEQUENCE</scope>
    <source>
        <strain evidence="4">Cupriavidus taiwanensis STM 3521</strain>
    </source>
</reference>
<evidence type="ECO:0000313" key="4">
    <source>
        <dbReference type="EMBL" id="SOY58606.1"/>
    </source>
</evidence>
<dbReference type="GO" id="GO:0035925">
    <property type="term" value="F:mRNA 3'-UTR AU-rich region binding"/>
    <property type="evidence" value="ECO:0007669"/>
    <property type="project" value="TreeGrafter"/>
</dbReference>
<dbReference type="EC" id="1.6.5.5" evidence="4"/>
<dbReference type="GO" id="GO:0003960">
    <property type="term" value="F:quinone reductase (NADPH) activity"/>
    <property type="evidence" value="ECO:0007669"/>
    <property type="project" value="UniProtKB-EC"/>
</dbReference>
<dbReference type="InterPro" id="IPR013154">
    <property type="entry name" value="ADH-like_N"/>
</dbReference>
<dbReference type="InterPro" id="IPR020843">
    <property type="entry name" value="ER"/>
</dbReference>
<dbReference type="FunFam" id="3.40.50.720:FF:000053">
    <property type="entry name" value="Quinone oxidoreductase 1"/>
    <property type="match status" value="1"/>
</dbReference>
<dbReference type="PROSITE" id="PS01162">
    <property type="entry name" value="QOR_ZETA_CRYSTAL"/>
    <property type="match status" value="1"/>
</dbReference>
<dbReference type="PANTHER" id="PTHR48106:SF13">
    <property type="entry name" value="QUINONE OXIDOREDUCTASE-RELATED"/>
    <property type="match status" value="1"/>
</dbReference>
<dbReference type="GO" id="GO:0070402">
    <property type="term" value="F:NADPH binding"/>
    <property type="evidence" value="ECO:0007669"/>
    <property type="project" value="TreeGrafter"/>
</dbReference>
<keyword evidence="2 4" id="KW-0560">Oxidoreductase</keyword>
<accession>A0A375BZ01</accession>
<sequence>MLSESFCIYRTGGPDVLEPCEVRVPSPGPGEVQLRQSAIGLNFADIYQRKGAHGPHAATPFPITLGSVGAGTVTAIGSGVEGILVGQRVACMHPGAYQVTRNVPAGRLVPLPDTISEEVAGATLLRGLTAEYLLRRLYAVQPGDAVLVHAAAGGMGVLLSQWARALGATVIGTVGSEAKRAVALAHGCHHVINYRDGNFADAVRALTGGEGVAVVYDAVGKDVFVPSLQCLRPCGMAINYGTASGDVEAFDLQLLHARSLIVSRPTLRTYIASPQALAGAAATLFAAVAAGQLRLEVNHRYPLAAVREAHRDLEGRATTGSAVLVP</sequence>
<dbReference type="SUPFAM" id="SSF51735">
    <property type="entry name" value="NAD(P)-binding Rossmann-fold domains"/>
    <property type="match status" value="1"/>
</dbReference>
<dbReference type="GO" id="GO:0008270">
    <property type="term" value="F:zinc ion binding"/>
    <property type="evidence" value="ECO:0007669"/>
    <property type="project" value="InterPro"/>
</dbReference>
<name>A0A375BZ01_9BURK</name>
<dbReference type="Proteomes" id="UP000256297">
    <property type="component" value="Chromosome CBM2589_a"/>
</dbReference>
<dbReference type="RefSeq" id="WP_116338872.1">
    <property type="nucleotide sequence ID" value="NZ_LT976857.1"/>
</dbReference>
<dbReference type="AlphaFoldDB" id="A0A375BZ01"/>
<dbReference type="Gene3D" id="3.90.180.10">
    <property type="entry name" value="Medium-chain alcohol dehydrogenases, catalytic domain"/>
    <property type="match status" value="1"/>
</dbReference>
<dbReference type="InterPro" id="IPR013149">
    <property type="entry name" value="ADH-like_C"/>
</dbReference>
<comment type="caution">
    <text evidence="4">The sequence shown here is derived from an EMBL/GenBank/DDBJ whole genome shotgun (WGS) entry which is preliminary data.</text>
</comment>
<gene>
    <name evidence="4" type="primary">qor</name>
    <name evidence="4" type="ORF">CBM2589_A10253</name>
</gene>
<dbReference type="SUPFAM" id="SSF50129">
    <property type="entry name" value="GroES-like"/>
    <property type="match status" value="1"/>
</dbReference>
<dbReference type="InterPro" id="IPR047618">
    <property type="entry name" value="QOR-like"/>
</dbReference>
<dbReference type="Pfam" id="PF00107">
    <property type="entry name" value="ADH_zinc_N"/>
    <property type="match status" value="1"/>
</dbReference>
<dbReference type="PANTHER" id="PTHR48106">
    <property type="entry name" value="QUINONE OXIDOREDUCTASE PIG3-RELATED"/>
    <property type="match status" value="1"/>
</dbReference>
<dbReference type="InterPro" id="IPR036291">
    <property type="entry name" value="NAD(P)-bd_dom_sf"/>
</dbReference>
<protein>
    <submittedName>
        <fullName evidence="4">Quinone oxidoreductase</fullName>
        <ecNumber evidence="4">1.6.5.5</ecNumber>
    </submittedName>
</protein>
<evidence type="ECO:0000256" key="2">
    <source>
        <dbReference type="ARBA" id="ARBA00023002"/>
    </source>
</evidence>
<dbReference type="InterPro" id="IPR002364">
    <property type="entry name" value="Quin_OxRdtase/zeta-crystal_CS"/>
</dbReference>
<dbReference type="CDD" id="cd05286">
    <property type="entry name" value="QOR2"/>
    <property type="match status" value="1"/>
</dbReference>
<dbReference type="SMART" id="SM00829">
    <property type="entry name" value="PKS_ER"/>
    <property type="match status" value="1"/>
</dbReference>
<dbReference type="EMBL" id="OFSP01000031">
    <property type="protein sequence ID" value="SOY58606.1"/>
    <property type="molecule type" value="Genomic_DNA"/>
</dbReference>
<proteinExistence type="predicted"/>
<dbReference type="GO" id="GO:0005829">
    <property type="term" value="C:cytosol"/>
    <property type="evidence" value="ECO:0007669"/>
    <property type="project" value="TreeGrafter"/>
</dbReference>
<dbReference type="Pfam" id="PF08240">
    <property type="entry name" value="ADH_N"/>
    <property type="match status" value="1"/>
</dbReference>
<keyword evidence="1" id="KW-0521">NADP</keyword>
<dbReference type="Gene3D" id="3.40.50.720">
    <property type="entry name" value="NAD(P)-binding Rossmann-like Domain"/>
    <property type="match status" value="1"/>
</dbReference>
<dbReference type="InterPro" id="IPR011032">
    <property type="entry name" value="GroES-like_sf"/>
</dbReference>
<evidence type="ECO:0000259" key="3">
    <source>
        <dbReference type="SMART" id="SM00829"/>
    </source>
</evidence>